<feature type="transmembrane region" description="Helical" evidence="6">
    <location>
        <begin position="642"/>
        <end position="661"/>
    </location>
</feature>
<feature type="transmembrane region" description="Helical" evidence="6">
    <location>
        <begin position="559"/>
        <end position="580"/>
    </location>
</feature>
<feature type="compositionally biased region" description="Polar residues" evidence="5">
    <location>
        <begin position="754"/>
        <end position="765"/>
    </location>
</feature>
<feature type="transmembrane region" description="Helical" evidence="6">
    <location>
        <begin position="356"/>
        <end position="375"/>
    </location>
</feature>
<dbReference type="FunFam" id="3.80.10.10:FF:000041">
    <property type="entry name" value="LRR receptor-like serine/threonine-protein kinase ERECTA"/>
    <property type="match status" value="1"/>
</dbReference>
<dbReference type="PANTHER" id="PTHR48053">
    <property type="entry name" value="LEUCINE RICH REPEAT FAMILY PROTEIN, EXPRESSED"/>
    <property type="match status" value="1"/>
</dbReference>
<evidence type="ECO:0000313" key="8">
    <source>
        <dbReference type="Proteomes" id="UP001163046"/>
    </source>
</evidence>
<evidence type="ECO:0000313" key="7">
    <source>
        <dbReference type="EMBL" id="KAJ7350216.1"/>
    </source>
</evidence>
<keyword evidence="6" id="KW-0472">Membrane</keyword>
<evidence type="ECO:0000256" key="3">
    <source>
        <dbReference type="ARBA" id="ARBA00022729"/>
    </source>
</evidence>
<feature type="transmembrane region" description="Helical" evidence="6">
    <location>
        <begin position="704"/>
        <end position="729"/>
    </location>
</feature>
<gene>
    <name evidence="7" type="ORF">OS493_037736</name>
</gene>
<dbReference type="SUPFAM" id="SSF52058">
    <property type="entry name" value="L domain-like"/>
    <property type="match status" value="1"/>
</dbReference>
<evidence type="ECO:0000256" key="2">
    <source>
        <dbReference type="ARBA" id="ARBA00022614"/>
    </source>
</evidence>
<dbReference type="GO" id="GO:0016020">
    <property type="term" value="C:membrane"/>
    <property type="evidence" value="ECO:0007669"/>
    <property type="project" value="UniProtKB-SubCell"/>
</dbReference>
<feature type="transmembrane region" description="Helical" evidence="6">
    <location>
        <begin position="461"/>
        <end position="489"/>
    </location>
</feature>
<keyword evidence="3" id="KW-0732">Signal</keyword>
<dbReference type="PROSITE" id="PS51450">
    <property type="entry name" value="LRR"/>
    <property type="match status" value="1"/>
</dbReference>
<dbReference type="InterPro" id="IPR001611">
    <property type="entry name" value="Leu-rich_rpt"/>
</dbReference>
<dbReference type="InterPro" id="IPR032675">
    <property type="entry name" value="LRR_dom_sf"/>
</dbReference>
<sequence>MRECRLPGNHFTGNIPSTMGNMTNLRTLNLARNHLSGQIPKSIGLIPMLQFGDFSGNQLSSLEEGIKFKSQSLEVLLLASNKQLTMTFHSLLEAMESMNESLRILNVSDCNFLGTIPAKLWDFKNLISVDLKNNSLIGKFPWTYNNMLFLHDIDVSANNLTGQIPHKFAELSSLEFLDISKNPYMHETDEQDPSYYFYSLCICDIGYYGSGKTCLPCMEGAVCKDQTRPAQNMVIKVGFWPSSRDKNVTHLVDCSQALGTSPHVNTSCNPTGACDCWIEGDKANTIPSTVCNKSRLCLTGSKDRFCSLCEDGYYKQGILCYACPKTEVSVYILAAFTVLTIALLILAFFLYEKKRFLSIVLVFAHIILLVVLAMLRIIPGWLLELNTIALFVGLAGRGKAARGILKISLFYFQTLDALISNNDIWPIEVLQTQRYISNVFNLHFSGLACVIPLLFTPLGELVSLVLLPVFCILGIWLWYGLGCLVCTVLRLRNLQERRLRLRNTCLQLSIVSLNLTYFPIVKKTAAVLARCGEDSNYHYLREAPWMECEGHVYTILQVLGWLALVLYVIGVPLGVFLPLLRINKVSTREQMDSQEQETLDSWLGSIYLPYKKEFRSYFEISFFLRRMLIAFSLSLIMRASSFQTIAVCFVLLVSLCFQVFFRPFNDSFQKVPLENTAEALVLLTLHFSFMNIRYAVLNPDSSASIVWMIVAVNLILLCGIVVSIIVLLGRKNAVEVPVMVHERDEDREDEEQAPSRQTDSPSSALIGNGREEQYGTFVESQ</sequence>
<dbReference type="OrthoDB" id="5986459at2759"/>
<accession>A0A9W9YHS0</accession>
<comment type="caution">
    <text evidence="7">The sequence shown here is derived from an EMBL/GenBank/DDBJ whole genome shotgun (WGS) entry which is preliminary data.</text>
</comment>
<evidence type="ECO:0000256" key="6">
    <source>
        <dbReference type="SAM" id="Phobius"/>
    </source>
</evidence>
<feature type="transmembrane region" description="Helical" evidence="6">
    <location>
        <begin position="501"/>
        <end position="520"/>
    </location>
</feature>
<dbReference type="Gene3D" id="3.80.10.10">
    <property type="entry name" value="Ribonuclease Inhibitor"/>
    <property type="match status" value="1"/>
</dbReference>
<keyword evidence="6" id="KW-1133">Transmembrane helix</keyword>
<dbReference type="Pfam" id="PF00560">
    <property type="entry name" value="LRR_1"/>
    <property type="match status" value="2"/>
</dbReference>
<name>A0A9W9YHS0_9CNID</name>
<evidence type="ECO:0000256" key="5">
    <source>
        <dbReference type="SAM" id="MobiDB-lite"/>
    </source>
</evidence>
<evidence type="ECO:0000256" key="4">
    <source>
        <dbReference type="ARBA" id="ARBA00022737"/>
    </source>
</evidence>
<keyword evidence="6" id="KW-0812">Transmembrane</keyword>
<organism evidence="7 8">
    <name type="scientific">Desmophyllum pertusum</name>
    <dbReference type="NCBI Taxonomy" id="174260"/>
    <lineage>
        <taxon>Eukaryota</taxon>
        <taxon>Metazoa</taxon>
        <taxon>Cnidaria</taxon>
        <taxon>Anthozoa</taxon>
        <taxon>Hexacorallia</taxon>
        <taxon>Scleractinia</taxon>
        <taxon>Caryophylliina</taxon>
        <taxon>Caryophylliidae</taxon>
        <taxon>Desmophyllum</taxon>
    </lineage>
</organism>
<proteinExistence type="predicted"/>
<dbReference type="EMBL" id="MU827377">
    <property type="protein sequence ID" value="KAJ7350216.1"/>
    <property type="molecule type" value="Genomic_DNA"/>
</dbReference>
<evidence type="ECO:0000256" key="1">
    <source>
        <dbReference type="ARBA" id="ARBA00004167"/>
    </source>
</evidence>
<keyword evidence="4" id="KW-0677">Repeat</keyword>
<dbReference type="InterPro" id="IPR051716">
    <property type="entry name" value="Plant_RL_S/T_kinase"/>
</dbReference>
<reference evidence="7" key="1">
    <citation type="submission" date="2023-01" db="EMBL/GenBank/DDBJ databases">
        <title>Genome assembly of the deep-sea coral Lophelia pertusa.</title>
        <authorList>
            <person name="Herrera S."/>
            <person name="Cordes E."/>
        </authorList>
    </citation>
    <scope>NUCLEOTIDE SEQUENCE</scope>
    <source>
        <strain evidence="7">USNM1676648</strain>
        <tissue evidence="7">Polyp</tissue>
    </source>
</reference>
<keyword evidence="8" id="KW-1185">Reference proteome</keyword>
<keyword evidence="2" id="KW-0433">Leucine-rich repeat</keyword>
<dbReference type="PANTHER" id="PTHR48053:SF164">
    <property type="entry name" value="LEUCINE-RICH REPEAT-CONTAINING N-TERMINAL PLANT-TYPE DOMAIN-CONTAINING PROTEIN"/>
    <property type="match status" value="1"/>
</dbReference>
<protein>
    <submittedName>
        <fullName evidence="7">Uncharacterized protein</fullName>
    </submittedName>
</protein>
<dbReference type="AlphaFoldDB" id="A0A9W9YHS0"/>
<dbReference type="Proteomes" id="UP001163046">
    <property type="component" value="Unassembled WGS sequence"/>
</dbReference>
<comment type="subcellular location">
    <subcellularLocation>
        <location evidence="1">Membrane</location>
        <topology evidence="1">Single-pass membrane protein</topology>
    </subcellularLocation>
</comment>
<feature type="region of interest" description="Disordered" evidence="5">
    <location>
        <begin position="741"/>
        <end position="781"/>
    </location>
</feature>
<feature type="transmembrane region" description="Helical" evidence="6">
    <location>
        <begin position="328"/>
        <end position="349"/>
    </location>
</feature>